<dbReference type="EMBL" id="MU151103">
    <property type="protein sequence ID" value="KAF9450516.1"/>
    <property type="molecule type" value="Genomic_DNA"/>
</dbReference>
<protein>
    <submittedName>
        <fullName evidence="2">Uncharacterized protein</fullName>
    </submittedName>
</protein>
<feature type="compositionally biased region" description="Basic and acidic residues" evidence="1">
    <location>
        <begin position="77"/>
        <end position="87"/>
    </location>
</feature>
<feature type="compositionally biased region" description="Basic residues" evidence="1">
    <location>
        <begin position="270"/>
        <end position="282"/>
    </location>
</feature>
<feature type="compositionally biased region" description="Polar residues" evidence="1">
    <location>
        <begin position="155"/>
        <end position="171"/>
    </location>
</feature>
<proteinExistence type="predicted"/>
<dbReference type="AlphaFoldDB" id="A0A9P6C3B8"/>
<accession>A0A9P6C3B8</accession>
<keyword evidence="3" id="KW-1185">Reference proteome</keyword>
<feature type="compositionally biased region" description="Basic residues" evidence="1">
    <location>
        <begin position="129"/>
        <end position="139"/>
    </location>
</feature>
<organism evidence="2 3">
    <name type="scientific">Macrolepiota fuliginosa MF-IS2</name>
    <dbReference type="NCBI Taxonomy" id="1400762"/>
    <lineage>
        <taxon>Eukaryota</taxon>
        <taxon>Fungi</taxon>
        <taxon>Dikarya</taxon>
        <taxon>Basidiomycota</taxon>
        <taxon>Agaricomycotina</taxon>
        <taxon>Agaricomycetes</taxon>
        <taxon>Agaricomycetidae</taxon>
        <taxon>Agaricales</taxon>
        <taxon>Agaricineae</taxon>
        <taxon>Agaricaceae</taxon>
        <taxon>Macrolepiota</taxon>
    </lineage>
</organism>
<dbReference type="Proteomes" id="UP000807342">
    <property type="component" value="Unassembled WGS sequence"/>
</dbReference>
<feature type="region of interest" description="Disordered" evidence="1">
    <location>
        <begin position="212"/>
        <end position="282"/>
    </location>
</feature>
<feature type="compositionally biased region" description="Polar residues" evidence="1">
    <location>
        <begin position="88"/>
        <end position="99"/>
    </location>
</feature>
<reference evidence="2" key="1">
    <citation type="submission" date="2020-11" db="EMBL/GenBank/DDBJ databases">
        <authorList>
            <consortium name="DOE Joint Genome Institute"/>
            <person name="Ahrendt S."/>
            <person name="Riley R."/>
            <person name="Andreopoulos W."/>
            <person name="Labutti K."/>
            <person name="Pangilinan J."/>
            <person name="Ruiz-Duenas F.J."/>
            <person name="Barrasa J.M."/>
            <person name="Sanchez-Garcia M."/>
            <person name="Camarero S."/>
            <person name="Miyauchi S."/>
            <person name="Serrano A."/>
            <person name="Linde D."/>
            <person name="Babiker R."/>
            <person name="Drula E."/>
            <person name="Ayuso-Fernandez I."/>
            <person name="Pacheco R."/>
            <person name="Padilla G."/>
            <person name="Ferreira P."/>
            <person name="Barriuso J."/>
            <person name="Kellner H."/>
            <person name="Castanera R."/>
            <person name="Alfaro M."/>
            <person name="Ramirez L."/>
            <person name="Pisabarro A.G."/>
            <person name="Kuo A."/>
            <person name="Tritt A."/>
            <person name="Lipzen A."/>
            <person name="He G."/>
            <person name="Yan M."/>
            <person name="Ng V."/>
            <person name="Cullen D."/>
            <person name="Martin F."/>
            <person name="Rosso M.-N."/>
            <person name="Henrissat B."/>
            <person name="Hibbett D."/>
            <person name="Martinez A.T."/>
            <person name="Grigoriev I.V."/>
        </authorList>
    </citation>
    <scope>NUCLEOTIDE SEQUENCE</scope>
    <source>
        <strain evidence="2">MF-IS2</strain>
    </source>
</reference>
<comment type="caution">
    <text evidence="2">The sequence shown here is derived from an EMBL/GenBank/DDBJ whole genome shotgun (WGS) entry which is preliminary data.</text>
</comment>
<evidence type="ECO:0000313" key="2">
    <source>
        <dbReference type="EMBL" id="KAF9450516.1"/>
    </source>
</evidence>
<dbReference type="OrthoDB" id="3251271at2759"/>
<sequence length="282" mass="30665">MQNALRRQQLQEVELERAEVKDEGKWEVGQDVKEAWGIGQGTQKSDTAVYEMSYLPFLFSSEHEDAASPVSKPSGRRMFDKNGRDVSRSQSQSKTQTNGEDGIDEVDEAGLAAGTNGDVTSKLDESPNKGRRLRVHAKPRSISSAPGKNLKGFNTFDQPSTDTLGSLSGTKGKSAREAVFESLKGVGTDLRSASNVMNKKEAGEIDDTIVNERSNQKQQQQQPRTVSISTGFLKPAGVDAPSSRTPHGIIDGAREKRQRDPNDASGEGKKKSKKKRSGMSNV</sequence>
<feature type="region of interest" description="Disordered" evidence="1">
    <location>
        <begin position="61"/>
        <end position="174"/>
    </location>
</feature>
<evidence type="ECO:0000256" key="1">
    <source>
        <dbReference type="SAM" id="MobiDB-lite"/>
    </source>
</evidence>
<evidence type="ECO:0000313" key="3">
    <source>
        <dbReference type="Proteomes" id="UP000807342"/>
    </source>
</evidence>
<gene>
    <name evidence="2" type="ORF">P691DRAFT_701121</name>
</gene>
<name>A0A9P6C3B8_9AGAR</name>
<feature type="compositionally biased region" description="Basic and acidic residues" evidence="1">
    <location>
        <begin position="252"/>
        <end position="269"/>
    </location>
</feature>